<evidence type="ECO:0000313" key="1">
    <source>
        <dbReference type="EMBL" id="CZT20657.1"/>
    </source>
</evidence>
<proteinExistence type="predicted"/>
<sequence>MLHTAVPPMRIALDGRRSTLAAKLLAPSKTSRGLQQKPSLKARASSVGLRECLCQQTKLADEGGS</sequence>
<gene>
    <name evidence="1" type="ORF">RCC_06515</name>
</gene>
<dbReference type="EMBL" id="FJUY01000009">
    <property type="protein sequence ID" value="CZT20657.1"/>
    <property type="molecule type" value="Genomic_DNA"/>
</dbReference>
<protein>
    <submittedName>
        <fullName evidence="1">Uncharacterized protein</fullName>
    </submittedName>
</protein>
<evidence type="ECO:0000313" key="2">
    <source>
        <dbReference type="Proteomes" id="UP000225277"/>
    </source>
</evidence>
<dbReference type="AlphaFoldDB" id="A0A2D3V7C8"/>
<name>A0A2D3V7C8_9PEZI</name>
<organism evidence="1 2">
    <name type="scientific">Ramularia collo-cygni</name>
    <dbReference type="NCBI Taxonomy" id="112498"/>
    <lineage>
        <taxon>Eukaryota</taxon>
        <taxon>Fungi</taxon>
        <taxon>Dikarya</taxon>
        <taxon>Ascomycota</taxon>
        <taxon>Pezizomycotina</taxon>
        <taxon>Dothideomycetes</taxon>
        <taxon>Dothideomycetidae</taxon>
        <taxon>Mycosphaerellales</taxon>
        <taxon>Mycosphaerellaceae</taxon>
        <taxon>Ramularia</taxon>
    </lineage>
</organism>
<dbReference type="RefSeq" id="XP_023627546.1">
    <property type="nucleotide sequence ID" value="XM_023771778.1"/>
</dbReference>
<keyword evidence="2" id="KW-1185">Reference proteome</keyword>
<accession>A0A2D3V7C8</accession>
<dbReference type="Proteomes" id="UP000225277">
    <property type="component" value="Unassembled WGS sequence"/>
</dbReference>
<dbReference type="GeneID" id="35601650"/>
<reference evidence="1 2" key="1">
    <citation type="submission" date="2016-03" db="EMBL/GenBank/DDBJ databases">
        <authorList>
            <person name="Ploux O."/>
        </authorList>
    </citation>
    <scope>NUCLEOTIDE SEQUENCE [LARGE SCALE GENOMIC DNA]</scope>
    <source>
        <strain evidence="1 2">URUG2</strain>
    </source>
</reference>